<keyword evidence="15" id="KW-1185">Reference proteome</keyword>
<evidence type="ECO:0000256" key="6">
    <source>
        <dbReference type="ARBA" id="ARBA00022617"/>
    </source>
</evidence>
<gene>
    <name evidence="14" type="ORF">pipiens_002455</name>
</gene>
<evidence type="ECO:0008006" key="16">
    <source>
        <dbReference type="Google" id="ProtNLM"/>
    </source>
</evidence>
<keyword evidence="13" id="KW-0472">Membrane</keyword>
<keyword evidence="6" id="KW-0349">Heme</keyword>
<accession>A0ABD1DEB4</accession>
<comment type="caution">
    <text evidence="14">The sequence shown here is derived from an EMBL/GenBank/DDBJ whole genome shotgun (WGS) entry which is preliminary data.</text>
</comment>
<dbReference type="InterPro" id="IPR002402">
    <property type="entry name" value="Cyt_P450_E_grp-II"/>
</dbReference>
<evidence type="ECO:0000256" key="8">
    <source>
        <dbReference type="ARBA" id="ARBA00022824"/>
    </source>
</evidence>
<keyword evidence="8" id="KW-0256">Endoplasmic reticulum</keyword>
<evidence type="ECO:0000313" key="15">
    <source>
        <dbReference type="Proteomes" id="UP001562425"/>
    </source>
</evidence>
<dbReference type="Pfam" id="PF00067">
    <property type="entry name" value="p450"/>
    <property type="match status" value="1"/>
</dbReference>
<sequence length="429" mass="49096">MEIDLLHLAAVITIFALVYRHLTKNNDYFHDKPIPSLAVKPGIGSTGSLMFKRCSFSDYIKSIYDKFPSVKVFGLFDTTMPFFVIRDPELIKQVAVKDFDHFVDHRTIMGNDDSGDSPRLFGNSLFSMNGQRWRDMRATLSPAFTGSKMRQMFQLMVDCCETMVRHFDREVGNHGGSMEIEVKDMLSRVGIDVIASCAFGLKVDSFKEQENEFLKQGRKMVNFGRLSVVFKMLAFRMFPKLLGGLGFDIIDKDQTEYFTKLIKDTVKARESQGVPIPFELFPEFCQSWIENYYEDKEAVLSQLSDFKAQTNHLGEDPVKGESKIGETKIGKQTKPHPKKVKLSGAMRLYGRISEDCIKLDRGLRMIRKKMERLEPDVKELEVLGEVLGKNAAKFVRPSAKKMAQKVTELEQMEKELLNVVLEDNEEEVK</sequence>
<evidence type="ECO:0000256" key="3">
    <source>
        <dbReference type="ARBA" id="ARBA00004174"/>
    </source>
</evidence>
<evidence type="ECO:0000256" key="4">
    <source>
        <dbReference type="ARBA" id="ARBA00004406"/>
    </source>
</evidence>
<dbReference type="InterPro" id="IPR036396">
    <property type="entry name" value="Cyt_P450_sf"/>
</dbReference>
<dbReference type="PRINTS" id="PR00464">
    <property type="entry name" value="EP450II"/>
</dbReference>
<comment type="cofactor">
    <cofactor evidence="1">
        <name>heme</name>
        <dbReference type="ChEBI" id="CHEBI:30413"/>
    </cofactor>
</comment>
<keyword evidence="12" id="KW-0503">Monooxygenase</keyword>
<dbReference type="GO" id="GO:0004497">
    <property type="term" value="F:monooxygenase activity"/>
    <property type="evidence" value="ECO:0007669"/>
    <property type="project" value="UniProtKB-KW"/>
</dbReference>
<dbReference type="InterPro" id="IPR001128">
    <property type="entry name" value="Cyt_P450"/>
</dbReference>
<comment type="subcellular location">
    <subcellularLocation>
        <location evidence="4">Endoplasmic reticulum membrane</location>
        <topology evidence="4">Peripheral membrane protein</topology>
    </subcellularLocation>
    <subcellularLocation>
        <location evidence="3">Microsome membrane</location>
        <topology evidence="3">Peripheral membrane protein</topology>
    </subcellularLocation>
</comment>
<evidence type="ECO:0000256" key="5">
    <source>
        <dbReference type="ARBA" id="ARBA00010617"/>
    </source>
</evidence>
<dbReference type="GO" id="GO:0005789">
    <property type="term" value="C:endoplasmic reticulum membrane"/>
    <property type="evidence" value="ECO:0007669"/>
    <property type="project" value="UniProtKB-SubCell"/>
</dbReference>
<dbReference type="PANTHER" id="PTHR24292">
    <property type="entry name" value="CYTOCHROME P450"/>
    <property type="match status" value="1"/>
</dbReference>
<keyword evidence="9" id="KW-0492">Microsome</keyword>
<comment type="similarity">
    <text evidence="5">Belongs to the cytochrome P450 family.</text>
</comment>
<dbReference type="EMBL" id="JBEHCU010006076">
    <property type="protein sequence ID" value="KAL1397936.1"/>
    <property type="molecule type" value="Genomic_DNA"/>
</dbReference>
<evidence type="ECO:0000313" key="14">
    <source>
        <dbReference type="EMBL" id="KAL1397936.1"/>
    </source>
</evidence>
<name>A0ABD1DEB4_CULPP</name>
<evidence type="ECO:0000256" key="12">
    <source>
        <dbReference type="ARBA" id="ARBA00023033"/>
    </source>
</evidence>
<comment type="function">
    <text evidence="2">May be involved in the metabolism of insect hormones and in the breakdown of synthetic insecticides.</text>
</comment>
<evidence type="ECO:0000256" key="10">
    <source>
        <dbReference type="ARBA" id="ARBA00023002"/>
    </source>
</evidence>
<evidence type="ECO:0000256" key="11">
    <source>
        <dbReference type="ARBA" id="ARBA00023004"/>
    </source>
</evidence>
<protein>
    <recommendedName>
        <fullName evidence="16">Cytochrome P450</fullName>
    </recommendedName>
</protein>
<evidence type="ECO:0000256" key="1">
    <source>
        <dbReference type="ARBA" id="ARBA00001971"/>
    </source>
</evidence>
<evidence type="ECO:0000256" key="13">
    <source>
        <dbReference type="ARBA" id="ARBA00023136"/>
    </source>
</evidence>
<dbReference type="SUPFAM" id="SSF48264">
    <property type="entry name" value="Cytochrome P450"/>
    <property type="match status" value="1"/>
</dbReference>
<keyword evidence="10" id="KW-0560">Oxidoreductase</keyword>
<organism evidence="14 15">
    <name type="scientific">Culex pipiens pipiens</name>
    <name type="common">Northern house mosquito</name>
    <dbReference type="NCBI Taxonomy" id="38569"/>
    <lineage>
        <taxon>Eukaryota</taxon>
        <taxon>Metazoa</taxon>
        <taxon>Ecdysozoa</taxon>
        <taxon>Arthropoda</taxon>
        <taxon>Hexapoda</taxon>
        <taxon>Insecta</taxon>
        <taxon>Pterygota</taxon>
        <taxon>Neoptera</taxon>
        <taxon>Endopterygota</taxon>
        <taxon>Diptera</taxon>
        <taxon>Nematocera</taxon>
        <taxon>Culicoidea</taxon>
        <taxon>Culicidae</taxon>
        <taxon>Culicinae</taxon>
        <taxon>Culicini</taxon>
        <taxon>Culex</taxon>
        <taxon>Culex</taxon>
    </lineage>
</organism>
<dbReference type="PANTHER" id="PTHR24292:SF54">
    <property type="entry name" value="CYP9F3-RELATED"/>
    <property type="match status" value="1"/>
</dbReference>
<evidence type="ECO:0000256" key="7">
    <source>
        <dbReference type="ARBA" id="ARBA00022723"/>
    </source>
</evidence>
<dbReference type="GO" id="GO:0046872">
    <property type="term" value="F:metal ion binding"/>
    <property type="evidence" value="ECO:0007669"/>
    <property type="project" value="UniProtKB-KW"/>
</dbReference>
<keyword evidence="11" id="KW-0408">Iron</keyword>
<dbReference type="Gene3D" id="1.10.630.10">
    <property type="entry name" value="Cytochrome P450"/>
    <property type="match status" value="1"/>
</dbReference>
<dbReference type="AlphaFoldDB" id="A0ABD1DEB4"/>
<evidence type="ECO:0000256" key="9">
    <source>
        <dbReference type="ARBA" id="ARBA00022848"/>
    </source>
</evidence>
<evidence type="ECO:0000256" key="2">
    <source>
        <dbReference type="ARBA" id="ARBA00003690"/>
    </source>
</evidence>
<dbReference type="Proteomes" id="UP001562425">
    <property type="component" value="Unassembled WGS sequence"/>
</dbReference>
<proteinExistence type="inferred from homology"/>
<keyword evidence="7" id="KW-0479">Metal-binding</keyword>
<dbReference type="InterPro" id="IPR050476">
    <property type="entry name" value="Insect_CytP450_Detox"/>
</dbReference>
<reference evidence="14 15" key="1">
    <citation type="submission" date="2024-05" db="EMBL/GenBank/DDBJ databases">
        <title>Culex pipiens pipiens assembly and annotation.</title>
        <authorList>
            <person name="Alout H."/>
            <person name="Durand T."/>
        </authorList>
    </citation>
    <scope>NUCLEOTIDE SEQUENCE [LARGE SCALE GENOMIC DNA]</scope>
    <source>
        <strain evidence="14">HA-2024</strain>
        <tissue evidence="14">Whole body</tissue>
    </source>
</reference>